<sequence>MDAKLVKMNREEIILSQERFVTKDIIVSPIEINRDIADVERRAGAINELVKHGTRKIQLHLMFIAKDHSDFETLENRAFDLFTDLEPYYLYKAIPTKQSTMYEFELPGKQWGRELDFIPSEVAFLYGKRYFVINSNMSEVAQDGLTGRFTVELETYQLPYAESAATLKDLKLWDANKWEWNQGLTWDEDLQYKFTANNFTVKNLGNVKIDPRESELKITIKATASSYLEFKNNTTSEVFRFNGALIGTDTLVLNGIHTYKNGANAILNTNKKPLTLVPGNNVFSVSGGTVQSIEFDFRFLYK</sequence>
<evidence type="ECO:0000259" key="1">
    <source>
        <dbReference type="Pfam" id="PF05709"/>
    </source>
</evidence>
<protein>
    <submittedName>
        <fullName evidence="3">Glycoside Hydrolase Family 73</fullName>
        <ecNumber evidence="3">3.2.1.17</ecNumber>
    </submittedName>
</protein>
<keyword evidence="3" id="KW-0326">Glycosidase</keyword>
<gene>
    <name evidence="3" type="primary">lytG1</name>
    <name evidence="2" type="ORF">LS41612_10870</name>
    <name evidence="3" type="ORF">NCTC10338_02552</name>
</gene>
<dbReference type="Pfam" id="PF05709">
    <property type="entry name" value="Sipho_tail"/>
    <property type="match status" value="1"/>
</dbReference>
<dbReference type="EMBL" id="UFSZ01000001">
    <property type="protein sequence ID" value="SUV17449.1"/>
    <property type="molecule type" value="Genomic_DNA"/>
</dbReference>
<proteinExistence type="predicted"/>
<dbReference type="EC" id="3.2.1.17" evidence="3"/>
<dbReference type="AlphaFoldDB" id="A0A2S0K018"/>
<dbReference type="Proteomes" id="UP000238825">
    <property type="component" value="Chromosome"/>
</dbReference>
<keyword evidence="3" id="KW-0378">Hydrolase</keyword>
<evidence type="ECO:0000313" key="4">
    <source>
        <dbReference type="Proteomes" id="UP000238825"/>
    </source>
</evidence>
<name>A0A2S0K018_LYSSH</name>
<dbReference type="GO" id="GO:0003796">
    <property type="term" value="F:lysozyme activity"/>
    <property type="evidence" value="ECO:0007669"/>
    <property type="project" value="UniProtKB-EC"/>
</dbReference>
<dbReference type="Proteomes" id="UP000255295">
    <property type="component" value="Unassembled WGS sequence"/>
</dbReference>
<evidence type="ECO:0000313" key="5">
    <source>
        <dbReference type="Proteomes" id="UP000255295"/>
    </source>
</evidence>
<dbReference type="GeneID" id="48276702"/>
<evidence type="ECO:0000313" key="3">
    <source>
        <dbReference type="EMBL" id="SUV17449.1"/>
    </source>
</evidence>
<dbReference type="InterPro" id="IPR008841">
    <property type="entry name" value="Siphovirus-type_tail_N"/>
</dbReference>
<reference evidence="3 5" key="2">
    <citation type="submission" date="2018-06" db="EMBL/GenBank/DDBJ databases">
        <authorList>
            <consortium name="Pathogen Informatics"/>
            <person name="Doyle S."/>
        </authorList>
    </citation>
    <scope>NUCLEOTIDE SEQUENCE [LARGE SCALE GENOMIC DNA]</scope>
    <source>
        <strain evidence="3 5">NCTC10338</strain>
    </source>
</reference>
<evidence type="ECO:0000313" key="2">
    <source>
        <dbReference type="EMBL" id="AVK96735.1"/>
    </source>
</evidence>
<feature type="domain" description="Siphovirus-type tail component RIFT-related" evidence="1">
    <location>
        <begin position="12"/>
        <end position="153"/>
    </location>
</feature>
<organism evidence="2 4">
    <name type="scientific">Lysinibacillus sphaericus</name>
    <name type="common">Bacillus sphaericus</name>
    <dbReference type="NCBI Taxonomy" id="1421"/>
    <lineage>
        <taxon>Bacteria</taxon>
        <taxon>Bacillati</taxon>
        <taxon>Bacillota</taxon>
        <taxon>Bacilli</taxon>
        <taxon>Bacillales</taxon>
        <taxon>Bacillaceae</taxon>
        <taxon>Lysinibacillus</taxon>
    </lineage>
</organism>
<accession>A0A2S0K018</accession>
<dbReference type="EMBL" id="CP019980">
    <property type="protein sequence ID" value="AVK96735.1"/>
    <property type="molecule type" value="Genomic_DNA"/>
</dbReference>
<reference evidence="2 4" key="1">
    <citation type="submission" date="2017-03" db="EMBL/GenBank/DDBJ databases">
        <title>The whole genome sequencing and assembly of Lysinibacillus sphaericus DSM 28T strain.</title>
        <authorList>
            <person name="Lee Y.-J."/>
            <person name="Yi H."/>
            <person name="Bahn Y.-S."/>
            <person name="Kim J.F."/>
            <person name="Lee D.-W."/>
        </authorList>
    </citation>
    <scope>NUCLEOTIDE SEQUENCE [LARGE SCALE GENOMIC DNA]</scope>
    <source>
        <strain evidence="2 4">DSM 28</strain>
    </source>
</reference>
<dbReference type="RefSeq" id="WP_024364694.1">
    <property type="nucleotide sequence ID" value="NZ_BJNS01000059.1"/>
</dbReference>